<dbReference type="Pfam" id="PF01312">
    <property type="entry name" value="Bac_export_2"/>
    <property type="match status" value="1"/>
</dbReference>
<dbReference type="PANTHER" id="PTHR30531:SF12">
    <property type="entry name" value="FLAGELLAR BIOSYNTHETIC PROTEIN FLHB"/>
    <property type="match status" value="1"/>
</dbReference>
<keyword evidence="8 12" id="KW-0653">Protein transport</keyword>
<dbReference type="InterPro" id="IPR006136">
    <property type="entry name" value="FlhB"/>
</dbReference>
<comment type="similarity">
    <text evidence="2 12">Belongs to the type III secretion exporter family.</text>
</comment>
<keyword evidence="10 12" id="KW-0472">Membrane</keyword>
<evidence type="ECO:0000256" key="2">
    <source>
        <dbReference type="ARBA" id="ARBA00010690"/>
    </source>
</evidence>
<keyword evidence="6 12" id="KW-0812">Transmembrane</keyword>
<dbReference type="Gene3D" id="3.40.1690.10">
    <property type="entry name" value="secretion proteins EscU"/>
    <property type="match status" value="1"/>
</dbReference>
<protein>
    <recommendedName>
        <fullName evidence="3 12">Flagellar biosynthetic protein FlhB</fullName>
    </recommendedName>
</protein>
<dbReference type="GO" id="GO:0005886">
    <property type="term" value="C:plasma membrane"/>
    <property type="evidence" value="ECO:0007669"/>
    <property type="project" value="UniProtKB-SubCell"/>
</dbReference>
<dbReference type="FunFam" id="3.40.1690.10:FF:000001">
    <property type="entry name" value="Flagellar biosynthetic protein FlhB"/>
    <property type="match status" value="1"/>
</dbReference>
<gene>
    <name evidence="12" type="primary">flhB</name>
    <name evidence="13" type="ORF">SD1D_0860</name>
</gene>
<evidence type="ECO:0000256" key="7">
    <source>
        <dbReference type="ARBA" id="ARBA00022795"/>
    </source>
</evidence>
<keyword evidence="11 12" id="KW-1006">Bacterial flagellum protein export</keyword>
<evidence type="ECO:0000256" key="1">
    <source>
        <dbReference type="ARBA" id="ARBA00004651"/>
    </source>
</evidence>
<dbReference type="Proteomes" id="UP000196053">
    <property type="component" value="Chromosome I"/>
</dbReference>
<evidence type="ECO:0000256" key="8">
    <source>
        <dbReference type="ARBA" id="ARBA00022927"/>
    </source>
</evidence>
<evidence type="ECO:0000256" key="3">
    <source>
        <dbReference type="ARBA" id="ARBA00021622"/>
    </source>
</evidence>
<evidence type="ECO:0000256" key="9">
    <source>
        <dbReference type="ARBA" id="ARBA00022989"/>
    </source>
</evidence>
<proteinExistence type="inferred from homology"/>
<evidence type="ECO:0000256" key="11">
    <source>
        <dbReference type="ARBA" id="ARBA00023225"/>
    </source>
</evidence>
<reference evidence="14" key="1">
    <citation type="submission" date="2015-09" db="EMBL/GenBank/DDBJ databases">
        <authorList>
            <person name="Wibberg D."/>
        </authorList>
    </citation>
    <scope>NUCLEOTIDE SEQUENCE [LARGE SCALE GENOMIC DNA]</scope>
    <source>
        <strain evidence="14">SD1D</strain>
    </source>
</reference>
<evidence type="ECO:0000256" key="6">
    <source>
        <dbReference type="ARBA" id="ARBA00022692"/>
    </source>
</evidence>
<dbReference type="EMBL" id="LN879430">
    <property type="protein sequence ID" value="CUH92408.1"/>
    <property type="molecule type" value="Genomic_DNA"/>
</dbReference>
<dbReference type="SUPFAM" id="SSF160544">
    <property type="entry name" value="EscU C-terminal domain-like"/>
    <property type="match status" value="1"/>
</dbReference>
<evidence type="ECO:0000313" key="13">
    <source>
        <dbReference type="EMBL" id="CUH92408.1"/>
    </source>
</evidence>
<comment type="function">
    <text evidence="12">Required for formation of the rod structure in the basal body of the flagellar apparatus. Together with FliI and FliH, may constitute the export apparatus of flagellin.</text>
</comment>
<sequence>MIGMDWEDSLKQDWNKDKEGQGYLLPYRLQFFAEGADKTEQPTAKKLRDARKEGQVARSKELTTATELVALFLALKVFVSYMGEKFIENFKRSFQNIEKMLEGEFTPMMAEGILRDSIIRIIVICLPIFAIAVTVAFTVVLYQVKWKVSGQIIKPKFSKLNPVSGFKKIFSKDKVFDLFVEVIKIVLIAYTAYNTLKSEWNTLFILYDISLFQAVGLIGKLVIDLGLKISMIFLIIGLGDYMYQKFKFKKDMMMTKQEVKDEFKQSEGDPQVKRKIRSKMMEVSQRRMMQQLPQADVVITNPTHLAAAIKYDKETSEAPILLAKGADYIAIKIKEVAKEHQIEIVENKPLARMLYYNVEVGSEIPPELYQMTAEVLAYVYKLKGKI</sequence>
<dbReference type="InterPro" id="IPR029025">
    <property type="entry name" value="T3SS_substrate_exporter_C"/>
</dbReference>
<dbReference type="AlphaFoldDB" id="A0A0K8J4Z4"/>
<name>A0A0K8J4Z4_9FIRM</name>
<dbReference type="PANTHER" id="PTHR30531">
    <property type="entry name" value="FLAGELLAR BIOSYNTHETIC PROTEIN FLHB"/>
    <property type="match status" value="1"/>
</dbReference>
<evidence type="ECO:0000256" key="10">
    <source>
        <dbReference type="ARBA" id="ARBA00023136"/>
    </source>
</evidence>
<dbReference type="NCBIfam" id="TIGR00328">
    <property type="entry name" value="flhB"/>
    <property type="match status" value="1"/>
</dbReference>
<dbReference type="PRINTS" id="PR00950">
    <property type="entry name" value="TYPE3IMSPROT"/>
</dbReference>
<dbReference type="Gene3D" id="6.10.250.2080">
    <property type="match status" value="1"/>
</dbReference>
<evidence type="ECO:0000256" key="5">
    <source>
        <dbReference type="ARBA" id="ARBA00022475"/>
    </source>
</evidence>
<evidence type="ECO:0000256" key="12">
    <source>
        <dbReference type="RuleBase" id="RU364091"/>
    </source>
</evidence>
<dbReference type="InterPro" id="IPR006135">
    <property type="entry name" value="T3SS_substrate_exporter"/>
</dbReference>
<keyword evidence="5 12" id="KW-1003">Cell membrane</keyword>
<dbReference type="GO" id="GO:0009306">
    <property type="term" value="P:protein secretion"/>
    <property type="evidence" value="ECO:0007669"/>
    <property type="project" value="InterPro"/>
</dbReference>
<comment type="caution">
    <text evidence="12">Lacks conserved residue(s) required for the propagation of feature annotation.</text>
</comment>
<feature type="transmembrane region" description="Helical" evidence="12">
    <location>
        <begin position="118"/>
        <end position="142"/>
    </location>
</feature>
<keyword evidence="9 12" id="KW-1133">Transmembrane helix</keyword>
<comment type="subcellular location">
    <subcellularLocation>
        <location evidence="1">Cell membrane</location>
        <topology evidence="1">Multi-pass membrane protein</topology>
    </subcellularLocation>
</comment>
<keyword evidence="4 12" id="KW-0813">Transport</keyword>
<keyword evidence="7 12" id="KW-1005">Bacterial flagellum biogenesis</keyword>
<organism evidence="13 14">
    <name type="scientific">Herbinix luporum</name>
    <dbReference type="NCBI Taxonomy" id="1679721"/>
    <lineage>
        <taxon>Bacteria</taxon>
        <taxon>Bacillati</taxon>
        <taxon>Bacillota</taxon>
        <taxon>Clostridia</taxon>
        <taxon>Lachnospirales</taxon>
        <taxon>Lachnospiraceae</taxon>
        <taxon>Herbinix</taxon>
    </lineage>
</organism>
<evidence type="ECO:0000313" key="14">
    <source>
        <dbReference type="Proteomes" id="UP000196053"/>
    </source>
</evidence>
<keyword evidence="14" id="KW-1185">Reference proteome</keyword>
<accession>A0A0K8J4Z4</accession>
<dbReference type="KEGG" id="hsd:SD1D_0860"/>
<dbReference type="GO" id="GO:0044780">
    <property type="term" value="P:bacterial-type flagellum assembly"/>
    <property type="evidence" value="ECO:0007669"/>
    <property type="project" value="InterPro"/>
</dbReference>
<feature type="transmembrane region" description="Helical" evidence="12">
    <location>
        <begin position="225"/>
        <end position="243"/>
    </location>
</feature>
<evidence type="ECO:0000256" key="4">
    <source>
        <dbReference type="ARBA" id="ARBA00022448"/>
    </source>
</evidence>